<evidence type="ECO:0000256" key="1">
    <source>
        <dbReference type="SAM" id="MobiDB-lite"/>
    </source>
</evidence>
<dbReference type="Proteomes" id="UP000837857">
    <property type="component" value="Chromosome 6"/>
</dbReference>
<keyword evidence="3" id="KW-1185">Reference proteome</keyword>
<evidence type="ECO:0000313" key="2">
    <source>
        <dbReference type="EMBL" id="CAH2072007.1"/>
    </source>
</evidence>
<name>A0ABN8J0E1_9NEOP</name>
<accession>A0ABN8J0E1</accession>
<evidence type="ECO:0000313" key="3">
    <source>
        <dbReference type="Proteomes" id="UP000837857"/>
    </source>
</evidence>
<protein>
    <submittedName>
        <fullName evidence="2">Uncharacterized protein</fullName>
    </submittedName>
</protein>
<dbReference type="EMBL" id="OW152818">
    <property type="protein sequence ID" value="CAH2072007.1"/>
    <property type="molecule type" value="Genomic_DNA"/>
</dbReference>
<feature type="region of interest" description="Disordered" evidence="1">
    <location>
        <begin position="80"/>
        <end position="113"/>
    </location>
</feature>
<sequence>MVSRSPAKANVCSLQIDVTLPNCVKHQRPGGSQSGVGRVGIHRTVHLGESHTDVSGRVKNAPTVTDAASVYLGTDNAFERRGSAAPRGTKVRKTYLDNNGGTKAPTENPLRRL</sequence>
<gene>
    <name evidence="2" type="ORF">IPOD504_LOCUS15361</name>
</gene>
<organism evidence="2 3">
    <name type="scientific">Iphiclides podalirius</name>
    <name type="common">scarce swallowtail</name>
    <dbReference type="NCBI Taxonomy" id="110791"/>
    <lineage>
        <taxon>Eukaryota</taxon>
        <taxon>Metazoa</taxon>
        <taxon>Ecdysozoa</taxon>
        <taxon>Arthropoda</taxon>
        <taxon>Hexapoda</taxon>
        <taxon>Insecta</taxon>
        <taxon>Pterygota</taxon>
        <taxon>Neoptera</taxon>
        <taxon>Endopterygota</taxon>
        <taxon>Lepidoptera</taxon>
        <taxon>Glossata</taxon>
        <taxon>Ditrysia</taxon>
        <taxon>Papilionoidea</taxon>
        <taxon>Papilionidae</taxon>
        <taxon>Papilioninae</taxon>
        <taxon>Iphiclides</taxon>
    </lineage>
</organism>
<reference evidence="2" key="1">
    <citation type="submission" date="2022-03" db="EMBL/GenBank/DDBJ databases">
        <authorList>
            <person name="Martin H S."/>
        </authorList>
    </citation>
    <scope>NUCLEOTIDE SEQUENCE</scope>
</reference>
<proteinExistence type="predicted"/>
<feature type="non-terminal residue" evidence="2">
    <location>
        <position position="1"/>
    </location>
</feature>